<feature type="transmembrane region" description="Helical" evidence="2">
    <location>
        <begin position="43"/>
        <end position="63"/>
    </location>
</feature>
<dbReference type="SUPFAM" id="SSF53335">
    <property type="entry name" value="S-adenosyl-L-methionine-dependent methyltransferases"/>
    <property type="match status" value="1"/>
</dbReference>
<evidence type="ECO:0008006" key="5">
    <source>
        <dbReference type="Google" id="ProtNLM"/>
    </source>
</evidence>
<comment type="caution">
    <text evidence="3">The sequence shown here is derived from an EMBL/GenBank/DDBJ whole genome shotgun (WGS) entry which is preliminary data.</text>
</comment>
<keyword evidence="2" id="KW-0472">Membrane</keyword>
<evidence type="ECO:0000313" key="4">
    <source>
        <dbReference type="Proteomes" id="UP000308038"/>
    </source>
</evidence>
<dbReference type="Gene3D" id="3.40.50.150">
    <property type="entry name" value="Vaccinia Virus protein VP39"/>
    <property type="match status" value="1"/>
</dbReference>
<gene>
    <name evidence="3" type="ORF">E5988_03885</name>
</gene>
<dbReference type="EMBL" id="SSTI01000002">
    <property type="protein sequence ID" value="THG41649.1"/>
    <property type="molecule type" value="Genomic_DNA"/>
</dbReference>
<reference evidence="3 4" key="1">
    <citation type="submission" date="2019-04" db="EMBL/GenBank/DDBJ databases">
        <title>Microbes associate with the intestines of laboratory mice.</title>
        <authorList>
            <person name="Navarre W."/>
            <person name="Wong E."/>
            <person name="Huang K.C."/>
            <person name="Tropini C."/>
            <person name="Ng K."/>
            <person name="Yu B."/>
        </authorList>
    </citation>
    <scope>NUCLEOTIDE SEQUENCE [LARGE SCALE GENOMIC DNA]</scope>
    <source>
        <strain evidence="3 4">NM83_B4-11</strain>
    </source>
</reference>
<accession>A0ABY2QKL7</accession>
<evidence type="ECO:0000313" key="3">
    <source>
        <dbReference type="EMBL" id="THG41649.1"/>
    </source>
</evidence>
<name>A0ABY2QKL7_9SPHN</name>
<dbReference type="PANTHER" id="PTHR43317:SF1">
    <property type="entry name" value="THERMOSPERMINE SYNTHASE ACAULIS5"/>
    <property type="match status" value="1"/>
</dbReference>
<protein>
    <recommendedName>
        <fullName evidence="5">Spermidine synthase</fullName>
    </recommendedName>
</protein>
<feature type="transmembrane region" description="Helical" evidence="2">
    <location>
        <begin position="75"/>
        <end position="95"/>
    </location>
</feature>
<feature type="transmembrane region" description="Helical" evidence="2">
    <location>
        <begin position="218"/>
        <end position="238"/>
    </location>
</feature>
<keyword evidence="1" id="KW-0620">Polyamine biosynthesis</keyword>
<organism evidence="3 4">
    <name type="scientific">Sphingomonas olei</name>
    <dbReference type="NCBI Taxonomy" id="1886787"/>
    <lineage>
        <taxon>Bacteria</taxon>
        <taxon>Pseudomonadati</taxon>
        <taxon>Pseudomonadota</taxon>
        <taxon>Alphaproteobacteria</taxon>
        <taxon>Sphingomonadales</taxon>
        <taxon>Sphingomonadaceae</taxon>
        <taxon>Sphingomonas</taxon>
    </lineage>
</organism>
<proteinExistence type="predicted"/>
<feature type="transmembrane region" description="Helical" evidence="2">
    <location>
        <begin position="107"/>
        <end position="125"/>
    </location>
</feature>
<dbReference type="NCBIfam" id="NF037959">
    <property type="entry name" value="MFS_SpdSyn"/>
    <property type="match status" value="1"/>
</dbReference>
<feature type="transmembrane region" description="Helical" evidence="2">
    <location>
        <begin position="146"/>
        <end position="164"/>
    </location>
</feature>
<keyword evidence="4" id="KW-1185">Reference proteome</keyword>
<keyword evidence="2" id="KW-0812">Transmembrane</keyword>
<feature type="transmembrane region" description="Helical" evidence="2">
    <location>
        <begin position="290"/>
        <end position="320"/>
    </location>
</feature>
<feature type="transmembrane region" description="Helical" evidence="2">
    <location>
        <begin position="12"/>
        <end position="31"/>
    </location>
</feature>
<keyword evidence="2" id="KW-1133">Transmembrane helix</keyword>
<feature type="transmembrane region" description="Helical" evidence="2">
    <location>
        <begin position="176"/>
        <end position="197"/>
    </location>
</feature>
<evidence type="ECO:0000256" key="1">
    <source>
        <dbReference type="ARBA" id="ARBA00023115"/>
    </source>
</evidence>
<evidence type="ECO:0000256" key="2">
    <source>
        <dbReference type="SAM" id="Phobius"/>
    </source>
</evidence>
<sequence>MAEPQRAGRALYVLTILAGSFLLFLVQPMVARIALPRLGGAPAVWNSAMLVYQALLLAGYGYAHALDRLPVRRQAAVHLGLLAIASLWLPIGVLGWRLPSGTAPELWVPWLLAASIGPLFVAVSAQAPLIQRWFAAARPGQDPYRLYAASNLGSFAGLLAYPLLVEPLVSVAGQRWLWTGGYLLLIALVAAIAWRLPNAAVQRAEPVADDSPPSWRRIAMWVALALVPSGLMLATSTYITTDIVAMPLQALWRRGRGIPALAVVGAICALLLMLREWGPAAWFGEDSPGLIFAVIAVVGLASIGVRAAYVTVLAVSLLLFGGINALRITAAGDIRTRSYFGVYTLSEDANERTLAHGTTLHGVQLLGSPEREQQPTTYYTPSSGVGRALTIAPALYGPEGRIGVVGLGTGTLACYALPTQYWTFFEIDPVVAELARTRFSFLRTCTPDAQTVIGDARVSIAAARPQSFDLLALDAFSSDAVPIHLLTREAFADYGRALQPKGLLLVHISNRYMDLTPIVAAAARAGGWQAIELMDRPPLNEDGASLSHWIALSRDPGVIDALKGYGTGWVAIDQAGAGAGWTDDYASILPLLHP</sequence>
<dbReference type="PANTHER" id="PTHR43317">
    <property type="entry name" value="THERMOSPERMINE SYNTHASE ACAULIS5"/>
    <property type="match status" value="1"/>
</dbReference>
<feature type="transmembrane region" description="Helical" evidence="2">
    <location>
        <begin position="258"/>
        <end position="278"/>
    </location>
</feature>
<dbReference type="RefSeq" id="WP_136450787.1">
    <property type="nucleotide sequence ID" value="NZ_SSTI01000002.1"/>
</dbReference>
<dbReference type="InterPro" id="IPR029063">
    <property type="entry name" value="SAM-dependent_MTases_sf"/>
</dbReference>
<dbReference type="Proteomes" id="UP000308038">
    <property type="component" value="Unassembled WGS sequence"/>
</dbReference>